<protein>
    <submittedName>
        <fullName evidence="2">Uncharacterized protein</fullName>
    </submittedName>
</protein>
<organism evidence="2 3">
    <name type="scientific">Bacillus thuringiensis</name>
    <dbReference type="NCBI Taxonomy" id="1428"/>
    <lineage>
        <taxon>Bacteria</taxon>
        <taxon>Bacillati</taxon>
        <taxon>Bacillota</taxon>
        <taxon>Bacilli</taxon>
        <taxon>Bacillales</taxon>
        <taxon>Bacillaceae</taxon>
        <taxon>Bacillus</taxon>
        <taxon>Bacillus cereus group</taxon>
    </lineage>
</organism>
<evidence type="ECO:0000313" key="2">
    <source>
        <dbReference type="EMBL" id="PFB07884.1"/>
    </source>
</evidence>
<dbReference type="EMBL" id="VIGY01000019">
    <property type="protein sequence ID" value="MDN7078905.1"/>
    <property type="molecule type" value="Genomic_DNA"/>
</dbReference>
<accession>A0A9X6Z5G6</accession>
<evidence type="ECO:0000313" key="3">
    <source>
        <dbReference type="Proteomes" id="UP000220397"/>
    </source>
</evidence>
<reference evidence="2 3" key="1">
    <citation type="submission" date="2017-09" db="EMBL/GenBank/DDBJ databases">
        <title>Large-scale bioinformatics analysis of Bacillus genomes uncovers conserved roles of natural products in bacterial physiology.</title>
        <authorList>
            <consortium name="Agbiome Team Llc"/>
            <person name="Bleich R.M."/>
            <person name="Kirk G.J."/>
            <person name="Santa Maria K.C."/>
            <person name="Allen S.E."/>
            <person name="Farag S."/>
            <person name="Shank E.A."/>
            <person name="Bowers A."/>
        </authorList>
    </citation>
    <scope>NUCLEOTIDE SEQUENCE [LARGE SCALE GENOMIC DNA]</scope>
    <source>
        <strain evidence="2 3">AFS015413</strain>
    </source>
</reference>
<dbReference type="Proteomes" id="UP000220397">
    <property type="component" value="Unassembled WGS sequence"/>
</dbReference>
<sequence>MSFGIHTELSVKKAGSIEECINILKDLQVMQACEVGETGFDLALRSLYPGEHLIVEDNKGNEIKVSKIKQKRERYS</sequence>
<reference evidence="1" key="2">
    <citation type="submission" date="2019-07" db="EMBL/GenBank/DDBJ databases">
        <title>Draft Genome Sequence of Bacillus thuringiensis Strain S906, an Isolate Toxic for Coleopteran and Lepidopteran.</title>
        <authorList>
            <person name="Grynberg P."/>
            <person name="Martins E.S."/>
            <person name="Queiroz P.R."/>
            <person name="Togawa R.C."/>
            <person name="Martins N.F."/>
            <person name="Praca L.B."/>
            <person name="Fiuza V."/>
            <person name="Ramos F."/>
            <person name="Silva E."/>
            <person name="Monnerat R.G."/>
        </authorList>
    </citation>
    <scope>NUCLEOTIDE SEQUENCE</scope>
    <source>
        <strain evidence="1">S906</strain>
    </source>
</reference>
<proteinExistence type="predicted"/>
<dbReference type="AlphaFoldDB" id="A0A9X6Z5G6"/>
<name>A0A9X6Z5G6_BACTU</name>
<dbReference type="EMBL" id="NTUS01000026">
    <property type="protein sequence ID" value="PFB07884.1"/>
    <property type="molecule type" value="Genomic_DNA"/>
</dbReference>
<evidence type="ECO:0000313" key="1">
    <source>
        <dbReference type="EMBL" id="MDN7078905.1"/>
    </source>
</evidence>
<dbReference type="Proteomes" id="UP001168357">
    <property type="component" value="Unassembled WGS sequence"/>
</dbReference>
<gene>
    <name evidence="2" type="ORF">CN398_09105</name>
    <name evidence="1" type="ORF">FLM80_17855</name>
</gene>
<dbReference type="RefSeq" id="WP_000007812.1">
    <property type="nucleotide sequence ID" value="NZ_CAKJXA010000023.1"/>
</dbReference>
<comment type="caution">
    <text evidence="2">The sequence shown here is derived from an EMBL/GenBank/DDBJ whole genome shotgun (WGS) entry which is preliminary data.</text>
</comment>